<feature type="binding site" evidence="6">
    <location>
        <position position="187"/>
    </location>
    <ligand>
        <name>molybdate</name>
        <dbReference type="ChEBI" id="CHEBI:36264"/>
    </ligand>
</feature>
<dbReference type="GO" id="GO:0015689">
    <property type="term" value="P:molybdate ion transport"/>
    <property type="evidence" value="ECO:0007669"/>
    <property type="project" value="InterPro"/>
</dbReference>
<feature type="binding site" evidence="6">
    <location>
        <position position="169"/>
    </location>
    <ligand>
        <name>molybdate</name>
        <dbReference type="ChEBI" id="CHEBI:36264"/>
    </ligand>
</feature>
<dbReference type="FunFam" id="3.40.190.10:FF:000035">
    <property type="entry name" value="Molybdate ABC transporter substrate-binding protein"/>
    <property type="match status" value="1"/>
</dbReference>
<evidence type="ECO:0000313" key="8">
    <source>
        <dbReference type="EMBL" id="SDG99537.1"/>
    </source>
</evidence>
<keyword evidence="2 6" id="KW-0500">Molybdenum</keyword>
<organism evidence="8 9">
    <name type="scientific">Vibrio xiamenensis</name>
    <dbReference type="NCBI Taxonomy" id="861298"/>
    <lineage>
        <taxon>Bacteria</taxon>
        <taxon>Pseudomonadati</taxon>
        <taxon>Pseudomonadota</taxon>
        <taxon>Gammaproteobacteria</taxon>
        <taxon>Vibrionales</taxon>
        <taxon>Vibrionaceae</taxon>
        <taxon>Vibrio</taxon>
    </lineage>
</organism>
<feature type="binding site" evidence="6">
    <location>
        <position position="57"/>
    </location>
    <ligand>
        <name>molybdate</name>
        <dbReference type="ChEBI" id="CHEBI:36264"/>
    </ligand>
</feature>
<evidence type="ECO:0000256" key="5">
    <source>
        <dbReference type="ARBA" id="ARBA00062515"/>
    </source>
</evidence>
<gene>
    <name evidence="8" type="ORF">SAMN04488136_10630</name>
</gene>
<dbReference type="AlphaFoldDB" id="A0A1G7YT29"/>
<dbReference type="GO" id="GO:1901359">
    <property type="term" value="F:tungstate binding"/>
    <property type="evidence" value="ECO:0007669"/>
    <property type="project" value="UniProtKB-ARBA"/>
</dbReference>
<evidence type="ECO:0000256" key="6">
    <source>
        <dbReference type="PIRSR" id="PIRSR004846-1"/>
    </source>
</evidence>
<dbReference type="GO" id="GO:0030288">
    <property type="term" value="C:outer membrane-bounded periplasmic space"/>
    <property type="evidence" value="ECO:0007669"/>
    <property type="project" value="TreeGrafter"/>
</dbReference>
<proteinExistence type="inferred from homology"/>
<comment type="subunit">
    <text evidence="5">The complex is composed of two ATP-binding proteins (ModC), two transmembrane proteins (ModB) and a solute-binding protein (ModA).</text>
</comment>
<evidence type="ECO:0000256" key="7">
    <source>
        <dbReference type="SAM" id="SignalP"/>
    </source>
</evidence>
<dbReference type="OrthoDB" id="9785015at2"/>
<dbReference type="GO" id="GO:0046872">
    <property type="term" value="F:metal ion binding"/>
    <property type="evidence" value="ECO:0007669"/>
    <property type="project" value="UniProtKB-KW"/>
</dbReference>
<dbReference type="PANTHER" id="PTHR30632:SF17">
    <property type="entry name" value="MOLYBDATE-BINDING PROTEIN MODA"/>
    <property type="match status" value="1"/>
</dbReference>
<dbReference type="InterPro" id="IPR050682">
    <property type="entry name" value="ModA/WtpA"/>
</dbReference>
<evidence type="ECO:0000256" key="4">
    <source>
        <dbReference type="ARBA" id="ARBA00022729"/>
    </source>
</evidence>
<dbReference type="Proteomes" id="UP000198854">
    <property type="component" value="Unassembled WGS sequence"/>
</dbReference>
<keyword evidence="4 7" id="KW-0732">Signal</keyword>
<evidence type="ECO:0000313" key="9">
    <source>
        <dbReference type="Proteomes" id="UP000198854"/>
    </source>
</evidence>
<name>A0A1G7YT29_9VIBR</name>
<keyword evidence="3 6" id="KW-0479">Metal-binding</keyword>
<reference evidence="8 9" key="1">
    <citation type="submission" date="2016-10" db="EMBL/GenBank/DDBJ databases">
        <authorList>
            <person name="de Groot N.N."/>
        </authorList>
    </citation>
    <scope>NUCLEOTIDE SEQUENCE [LARGE SCALE GENOMIC DNA]</scope>
    <source>
        <strain evidence="8 9">CGMCC 1.10228</strain>
    </source>
</reference>
<feature type="signal peptide" evidence="7">
    <location>
        <begin position="1"/>
        <end position="19"/>
    </location>
</feature>
<protein>
    <submittedName>
        <fullName evidence="8">Molybdate transport system substrate-binding protein</fullName>
    </submittedName>
</protein>
<feature type="binding site" evidence="6">
    <location>
        <position position="29"/>
    </location>
    <ligand>
        <name>molybdate</name>
        <dbReference type="ChEBI" id="CHEBI:36264"/>
    </ligand>
</feature>
<dbReference type="GO" id="GO:0030973">
    <property type="term" value="F:molybdate ion binding"/>
    <property type="evidence" value="ECO:0007669"/>
    <property type="project" value="TreeGrafter"/>
</dbReference>
<dbReference type="Pfam" id="PF13531">
    <property type="entry name" value="SBP_bac_11"/>
    <property type="match status" value="1"/>
</dbReference>
<evidence type="ECO:0000256" key="1">
    <source>
        <dbReference type="ARBA" id="ARBA00009175"/>
    </source>
</evidence>
<keyword evidence="9" id="KW-1185">Reference proteome</keyword>
<comment type="similarity">
    <text evidence="1">Belongs to the bacterial solute-binding protein ModA family.</text>
</comment>
<sequence length="246" mass="26747">MIKQTLPLCLLAVALSTSAEELHVYAASSMTNAVGDLATQFEKNHQDVKVTPVYASSSSLARQIENGAPADVFISANEKWVSYLKDKKIIAADHVDFLATNKLVLIEPKGDDAKFDLSDATAWVDALQGTRLAIGNTQAVPAGIYGKETLEALKVWPEVEKHTAPTNNVRIALALVERGESKLGIVYKTDALQSDKVAIAAEFDDKLHTPIRYPMATLNDQDATKAFGEFLKTAQARQVLAKYGFN</sequence>
<dbReference type="SUPFAM" id="SSF53850">
    <property type="entry name" value="Periplasmic binding protein-like II"/>
    <property type="match status" value="1"/>
</dbReference>
<accession>A0A1G7YT29</accession>
<dbReference type="Gene3D" id="3.40.190.10">
    <property type="entry name" value="Periplasmic binding protein-like II"/>
    <property type="match status" value="2"/>
</dbReference>
<feature type="binding site" evidence="6">
    <location>
        <position position="142"/>
    </location>
    <ligand>
        <name>molybdate</name>
        <dbReference type="ChEBI" id="CHEBI:36264"/>
    </ligand>
</feature>
<evidence type="ECO:0000256" key="2">
    <source>
        <dbReference type="ARBA" id="ARBA00022505"/>
    </source>
</evidence>
<dbReference type="PIRSF" id="PIRSF004846">
    <property type="entry name" value="ModA"/>
    <property type="match status" value="1"/>
</dbReference>
<dbReference type="EMBL" id="FNDD01000006">
    <property type="protein sequence ID" value="SDG99537.1"/>
    <property type="molecule type" value="Genomic_DNA"/>
</dbReference>
<dbReference type="NCBIfam" id="TIGR01256">
    <property type="entry name" value="modA"/>
    <property type="match status" value="1"/>
</dbReference>
<evidence type="ECO:0000256" key="3">
    <source>
        <dbReference type="ARBA" id="ARBA00022723"/>
    </source>
</evidence>
<dbReference type="STRING" id="861298.SAMN04488136_10630"/>
<feature type="chain" id="PRO_5011683882" evidence="7">
    <location>
        <begin position="20"/>
        <end position="246"/>
    </location>
</feature>
<dbReference type="PANTHER" id="PTHR30632">
    <property type="entry name" value="MOLYBDATE-BINDING PERIPLASMIC PROTEIN"/>
    <property type="match status" value="1"/>
</dbReference>
<dbReference type="InterPro" id="IPR005950">
    <property type="entry name" value="ModA"/>
</dbReference>
<dbReference type="RefSeq" id="WP_093271294.1">
    <property type="nucleotide sequence ID" value="NZ_FNDD01000006.1"/>
</dbReference>